<evidence type="ECO:0000256" key="5">
    <source>
        <dbReference type="HAMAP-Rule" id="MF_00651"/>
    </source>
</evidence>
<name>A0A0S6W006_9BACT</name>
<dbReference type="GO" id="GO:0005829">
    <property type="term" value="C:cytosol"/>
    <property type="evidence" value="ECO:0007669"/>
    <property type="project" value="TreeGrafter"/>
</dbReference>
<dbReference type="InterPro" id="IPR012337">
    <property type="entry name" value="RNaseH-like_sf"/>
</dbReference>
<evidence type="ECO:0000256" key="1">
    <source>
        <dbReference type="ARBA" id="ARBA00022490"/>
    </source>
</evidence>
<dbReference type="EC" id="3.1.-.-" evidence="5"/>
<evidence type="ECO:0000256" key="2">
    <source>
        <dbReference type="ARBA" id="ARBA00022517"/>
    </source>
</evidence>
<comment type="subcellular location">
    <subcellularLocation>
        <location evidence="5">Cytoplasm</location>
    </subcellularLocation>
</comment>
<dbReference type="AlphaFoldDB" id="A0A0S6W006"/>
<keyword evidence="1 5" id="KW-0963">Cytoplasm</keyword>
<evidence type="ECO:0000256" key="4">
    <source>
        <dbReference type="ARBA" id="ARBA00022801"/>
    </source>
</evidence>
<dbReference type="SUPFAM" id="SSF53098">
    <property type="entry name" value="Ribonuclease H-like"/>
    <property type="match status" value="1"/>
</dbReference>
<keyword evidence="3 5" id="KW-0540">Nuclease</keyword>
<dbReference type="Gene3D" id="3.30.420.140">
    <property type="entry name" value="YqgF/RNase H-like domain"/>
    <property type="match status" value="1"/>
</dbReference>
<dbReference type="Proteomes" id="UP000030700">
    <property type="component" value="Unassembled WGS sequence"/>
</dbReference>
<dbReference type="GO" id="GO:0004518">
    <property type="term" value="F:nuclease activity"/>
    <property type="evidence" value="ECO:0007669"/>
    <property type="project" value="UniProtKB-KW"/>
</dbReference>
<dbReference type="PANTHER" id="PTHR33317:SF4">
    <property type="entry name" value="POLYNUCLEOTIDYL TRANSFERASE, RIBONUCLEASE H-LIKE SUPERFAMILY PROTEIN"/>
    <property type="match status" value="1"/>
</dbReference>
<protein>
    <recommendedName>
        <fullName evidence="5">Putative pre-16S rRNA nuclease</fullName>
        <ecNumber evidence="5">3.1.-.-</ecNumber>
    </recommendedName>
</protein>
<accession>A0A0S6W006</accession>
<keyword evidence="4 5" id="KW-0378">Hydrolase</keyword>
<feature type="domain" description="YqgF/RNase H-like" evidence="6">
    <location>
        <begin position="2"/>
        <end position="102"/>
    </location>
</feature>
<dbReference type="HAMAP" id="MF_00651">
    <property type="entry name" value="Nuclease_YqgF"/>
    <property type="match status" value="1"/>
</dbReference>
<proteinExistence type="inferred from homology"/>
<keyword evidence="2 5" id="KW-0690">Ribosome biogenesis</keyword>
<dbReference type="InterPro" id="IPR005227">
    <property type="entry name" value="YqgF"/>
</dbReference>
<comment type="similarity">
    <text evidence="5">Belongs to the YqgF HJR family.</text>
</comment>
<sequence length="152" mass="17318">MRKLLGLDVGDSKIGVALSDALGYTAQGMTTFKRRSLWHDLRYLQRLIVEHDVEEVVIGLPLKMDGTRSAQTEKVLTFCDFLSKHLPVPVRTWDERLTTVQAIKILKRGHINRKHRAPLVDKIAAVIILQGYLDRKNLEKEFKEIASSDELA</sequence>
<reference evidence="7" key="1">
    <citation type="journal article" date="2015" name="PeerJ">
        <title>First genomic representation of candidate bacterial phylum KSB3 points to enhanced environmental sensing as a trigger of wastewater bulking.</title>
        <authorList>
            <person name="Sekiguchi Y."/>
            <person name="Ohashi A."/>
            <person name="Parks D.H."/>
            <person name="Yamauchi T."/>
            <person name="Tyson G.W."/>
            <person name="Hugenholtz P."/>
        </authorList>
    </citation>
    <scope>NUCLEOTIDE SEQUENCE [LARGE SCALE GENOMIC DNA]</scope>
</reference>
<dbReference type="HOGENOM" id="CLU_098240_2_0_0"/>
<dbReference type="GO" id="GO:0000967">
    <property type="term" value="P:rRNA 5'-end processing"/>
    <property type="evidence" value="ECO:0007669"/>
    <property type="project" value="UniProtKB-UniRule"/>
</dbReference>
<evidence type="ECO:0000313" key="8">
    <source>
        <dbReference type="Proteomes" id="UP000030700"/>
    </source>
</evidence>
<dbReference type="CDD" id="cd16964">
    <property type="entry name" value="YqgF"/>
    <property type="match status" value="1"/>
</dbReference>
<keyword evidence="8" id="KW-1185">Reference proteome</keyword>
<dbReference type="NCBIfam" id="TIGR00250">
    <property type="entry name" value="RNAse_H_YqgF"/>
    <property type="match status" value="1"/>
</dbReference>
<evidence type="ECO:0000259" key="6">
    <source>
        <dbReference type="SMART" id="SM00732"/>
    </source>
</evidence>
<dbReference type="GO" id="GO:0016788">
    <property type="term" value="F:hydrolase activity, acting on ester bonds"/>
    <property type="evidence" value="ECO:0007669"/>
    <property type="project" value="UniProtKB-UniRule"/>
</dbReference>
<dbReference type="EMBL" id="DF820459">
    <property type="protein sequence ID" value="GAK52920.1"/>
    <property type="molecule type" value="Genomic_DNA"/>
</dbReference>
<comment type="function">
    <text evidence="5">Could be a nuclease involved in processing of the 5'-end of pre-16S rRNA.</text>
</comment>
<dbReference type="InterPro" id="IPR006641">
    <property type="entry name" value="YqgF/RNaseH-like_dom"/>
</dbReference>
<organism evidence="7">
    <name type="scientific">Candidatus Moduliflexus flocculans</name>
    <dbReference type="NCBI Taxonomy" id="1499966"/>
    <lineage>
        <taxon>Bacteria</taxon>
        <taxon>Candidatus Moduliflexota</taxon>
        <taxon>Candidatus Moduliflexia</taxon>
        <taxon>Candidatus Moduliflexales</taxon>
        <taxon>Candidatus Moduliflexaceae</taxon>
    </lineage>
</organism>
<dbReference type="PANTHER" id="PTHR33317">
    <property type="entry name" value="POLYNUCLEOTIDYL TRANSFERASE, RIBONUCLEASE H-LIKE SUPERFAMILY PROTEIN"/>
    <property type="match status" value="1"/>
</dbReference>
<dbReference type="STRING" id="1499966.U14_04178"/>
<dbReference type="Pfam" id="PF03652">
    <property type="entry name" value="RuvX"/>
    <property type="match status" value="1"/>
</dbReference>
<gene>
    <name evidence="7" type="ORF">U14_04178</name>
</gene>
<evidence type="ECO:0000256" key="3">
    <source>
        <dbReference type="ARBA" id="ARBA00022722"/>
    </source>
</evidence>
<evidence type="ECO:0000313" key="7">
    <source>
        <dbReference type="EMBL" id="GAK52920.1"/>
    </source>
</evidence>
<dbReference type="SMART" id="SM00732">
    <property type="entry name" value="YqgFc"/>
    <property type="match status" value="1"/>
</dbReference>
<dbReference type="InterPro" id="IPR037027">
    <property type="entry name" value="YqgF/RNaseH-like_dom_sf"/>
</dbReference>